<organism evidence="1 2">
    <name type="scientific">Drosophila navojoa</name>
    <name type="common">Fruit fly</name>
    <dbReference type="NCBI Taxonomy" id="7232"/>
    <lineage>
        <taxon>Eukaryota</taxon>
        <taxon>Metazoa</taxon>
        <taxon>Ecdysozoa</taxon>
        <taxon>Arthropoda</taxon>
        <taxon>Hexapoda</taxon>
        <taxon>Insecta</taxon>
        <taxon>Pterygota</taxon>
        <taxon>Neoptera</taxon>
        <taxon>Endopterygota</taxon>
        <taxon>Diptera</taxon>
        <taxon>Brachycera</taxon>
        <taxon>Muscomorpha</taxon>
        <taxon>Ephydroidea</taxon>
        <taxon>Drosophilidae</taxon>
        <taxon>Drosophila</taxon>
    </lineage>
</organism>
<proteinExistence type="predicted"/>
<evidence type="ECO:0000313" key="2">
    <source>
        <dbReference type="Proteomes" id="UP000295192"/>
    </source>
</evidence>
<keyword evidence="2" id="KW-1185">Reference proteome</keyword>
<comment type="caution">
    <text evidence="1">The sequence shown here is derived from an EMBL/GenBank/DDBJ whole genome shotgun (WGS) entry which is preliminary data.</text>
</comment>
<dbReference type="KEGG" id="dnv:108653124"/>
<reference evidence="1 2" key="1">
    <citation type="journal article" date="2019" name="J. Hered.">
        <title>An Improved Genome Assembly for Drosophila navojoa, the Basal Species in the mojavensis Cluster.</title>
        <authorList>
            <person name="Vanderlinde T."/>
            <person name="Dupim E.G."/>
            <person name="Nazario-Yepiz N.O."/>
            <person name="Carvalho A.B."/>
        </authorList>
    </citation>
    <scope>NUCLEOTIDE SEQUENCE [LARGE SCALE GENOMIC DNA]</scope>
    <source>
        <strain evidence="1">Navoj_Jal97</strain>
        <tissue evidence="1">Whole organism</tissue>
    </source>
</reference>
<dbReference type="Proteomes" id="UP000295192">
    <property type="component" value="Unassembled WGS sequence"/>
</dbReference>
<gene>
    <name evidence="1" type="ORF">AWZ03_002811</name>
</gene>
<sequence>MASIESELTQFVAQCRKQEFSESEMRSICQPILWHWRLLKLKKWVQWLLLPAVLVYLLWSCCDSCAWTLSALGRLLLIELLPYWDWTPYYNAKCLIERETERNSDWQPKALGRHETLWENCALCEQLESIPVVSNASYSLLEAEYLERGLPVIVGDCQLELSLDKLLQRLLDRAPDLLASEPCDVSSNLMLRQLFNLDAALQKIPTSPAWHLHFRNCESRAVKASRLYADKPYYYPVHLEPYYSSWLLLAHRQQRPQTEIYVRGLIFIQQLNGHFDWQLRPKQPCQEYNCPNLSLRLAAGECLVYSTDLWRLSYGVQQQPNGSDTSIATLFEVNWQL</sequence>
<accession>A0A484BRI3</accession>
<dbReference type="AlphaFoldDB" id="A0A484BRI3"/>
<name>A0A484BRI3_DRONA</name>
<dbReference type="OMA" id="ETLWENC"/>
<protein>
    <submittedName>
        <fullName evidence="1">Uncharacterized protein</fullName>
    </submittedName>
</protein>
<evidence type="ECO:0000313" key="1">
    <source>
        <dbReference type="EMBL" id="TDG50822.1"/>
    </source>
</evidence>
<dbReference type="OrthoDB" id="10059103at2759"/>
<dbReference type="EMBL" id="LSRL02000013">
    <property type="protein sequence ID" value="TDG50822.1"/>
    <property type="molecule type" value="Genomic_DNA"/>
</dbReference>
<dbReference type="STRING" id="7232.A0A484BRI3"/>